<dbReference type="GO" id="GO:0008235">
    <property type="term" value="F:metalloexopeptidase activity"/>
    <property type="evidence" value="ECO:0007669"/>
    <property type="project" value="InterPro"/>
</dbReference>
<keyword evidence="8" id="KW-0256">Endoplasmic reticulum</keyword>
<name>A0A182X6I8_ANOQN</name>
<evidence type="ECO:0000256" key="14">
    <source>
        <dbReference type="ARBA" id="ARBA00078796"/>
    </source>
</evidence>
<keyword evidence="12 15" id="KW-0472">Membrane</keyword>
<feature type="domain" description="Peptidase M28" evidence="16">
    <location>
        <begin position="135"/>
        <end position="330"/>
    </location>
</feature>
<dbReference type="InterPro" id="IPR045175">
    <property type="entry name" value="M28_fam"/>
</dbReference>
<dbReference type="AlphaFoldDB" id="A0A182X6I8"/>
<keyword evidence="4" id="KW-0645">Protease</keyword>
<dbReference type="GO" id="GO:0005789">
    <property type="term" value="C:endoplasmic reticulum membrane"/>
    <property type="evidence" value="ECO:0007669"/>
    <property type="project" value="UniProtKB-SubCell"/>
</dbReference>
<feature type="transmembrane region" description="Helical" evidence="15">
    <location>
        <begin position="603"/>
        <end position="621"/>
    </location>
</feature>
<evidence type="ECO:0000256" key="8">
    <source>
        <dbReference type="ARBA" id="ARBA00022824"/>
    </source>
</evidence>
<evidence type="ECO:0000256" key="10">
    <source>
        <dbReference type="ARBA" id="ARBA00022989"/>
    </source>
</evidence>
<dbReference type="InterPro" id="IPR053974">
    <property type="entry name" value="ERMP1_1-A_TM"/>
</dbReference>
<dbReference type="FunFam" id="3.40.630.10:FF:000008">
    <property type="entry name" value="Endoplasmic reticulum metallopeptidase 1"/>
    <property type="match status" value="1"/>
</dbReference>
<dbReference type="EnsemblMetazoa" id="AQUA005424-RA">
    <property type="protein sequence ID" value="AQUA005424-PA"/>
    <property type="gene ID" value="AQUA005424"/>
</dbReference>
<feature type="transmembrane region" description="Helical" evidence="15">
    <location>
        <begin position="6"/>
        <end position="31"/>
    </location>
</feature>
<dbReference type="InterPro" id="IPR048024">
    <property type="entry name" value="Fxna-like_M28_dom"/>
</dbReference>
<dbReference type="VEuPathDB" id="VectorBase:AQUA005424"/>
<evidence type="ECO:0000256" key="9">
    <source>
        <dbReference type="ARBA" id="ARBA00022833"/>
    </source>
</evidence>
<feature type="domain" description="Endoplasmic reticulum metallopeptidase 1-like C-terminal" evidence="17">
    <location>
        <begin position="632"/>
        <end position="866"/>
    </location>
</feature>
<proteinExistence type="inferred from homology"/>
<dbReference type="InterPro" id="IPR007484">
    <property type="entry name" value="Peptidase_M28"/>
</dbReference>
<keyword evidence="10 15" id="KW-1133">Transmembrane helix</keyword>
<organism evidence="19 20">
    <name type="scientific">Anopheles quadriannulatus</name>
    <name type="common">Mosquito</name>
    <dbReference type="NCBI Taxonomy" id="34691"/>
    <lineage>
        <taxon>Eukaryota</taxon>
        <taxon>Metazoa</taxon>
        <taxon>Ecdysozoa</taxon>
        <taxon>Arthropoda</taxon>
        <taxon>Hexapoda</taxon>
        <taxon>Insecta</taxon>
        <taxon>Pterygota</taxon>
        <taxon>Neoptera</taxon>
        <taxon>Endopterygota</taxon>
        <taxon>Diptera</taxon>
        <taxon>Nematocera</taxon>
        <taxon>Culicoidea</taxon>
        <taxon>Culicidae</taxon>
        <taxon>Anophelinae</taxon>
        <taxon>Anopheles</taxon>
    </lineage>
</organism>
<keyword evidence="9" id="KW-0862">Zinc</keyword>
<dbReference type="STRING" id="34691.A0A182X6I8"/>
<comment type="cofactor">
    <cofactor evidence="1">
        <name>Zn(2+)</name>
        <dbReference type="ChEBI" id="CHEBI:29105"/>
    </cofactor>
</comment>
<keyword evidence="7" id="KW-0378">Hydrolase</keyword>
<reference evidence="19" key="1">
    <citation type="submission" date="2020-05" db="UniProtKB">
        <authorList>
            <consortium name="EnsemblMetazoa"/>
        </authorList>
    </citation>
    <scope>IDENTIFICATION</scope>
    <source>
        <strain evidence="19">SANGQUA</strain>
    </source>
</reference>
<keyword evidence="6" id="KW-0479">Metal-binding</keyword>
<evidence type="ECO:0000256" key="12">
    <source>
        <dbReference type="ARBA" id="ARBA00023136"/>
    </source>
</evidence>
<dbReference type="SUPFAM" id="SSF53187">
    <property type="entry name" value="Zn-dependent exopeptidases"/>
    <property type="match status" value="1"/>
</dbReference>
<keyword evidence="13" id="KW-0325">Glycoprotein</keyword>
<dbReference type="Gene3D" id="3.40.630.10">
    <property type="entry name" value="Zn peptidases"/>
    <property type="match status" value="1"/>
</dbReference>
<feature type="transmembrane region" description="Helical" evidence="15">
    <location>
        <begin position="539"/>
        <end position="563"/>
    </location>
</feature>
<dbReference type="Pfam" id="PF04389">
    <property type="entry name" value="Peptidase_M28"/>
    <property type="match status" value="1"/>
</dbReference>
<accession>A0A182X6I8</accession>
<evidence type="ECO:0000256" key="4">
    <source>
        <dbReference type="ARBA" id="ARBA00022670"/>
    </source>
</evidence>
<dbReference type="CDD" id="cd03875">
    <property type="entry name" value="M28_Fxna_like"/>
    <property type="match status" value="1"/>
</dbReference>
<protein>
    <recommendedName>
        <fullName evidence="14">FXNA-like protease</fullName>
    </recommendedName>
</protein>
<dbReference type="GO" id="GO:0006508">
    <property type="term" value="P:proteolysis"/>
    <property type="evidence" value="ECO:0007669"/>
    <property type="project" value="UniProtKB-KW"/>
</dbReference>
<feature type="transmembrane region" description="Helical" evidence="15">
    <location>
        <begin position="371"/>
        <end position="391"/>
    </location>
</feature>
<evidence type="ECO:0000259" key="17">
    <source>
        <dbReference type="Pfam" id="PF22248"/>
    </source>
</evidence>
<evidence type="ECO:0000256" key="5">
    <source>
        <dbReference type="ARBA" id="ARBA00022692"/>
    </source>
</evidence>
<dbReference type="InterPro" id="IPR053973">
    <property type="entry name" value="ERMP1-like_C"/>
</dbReference>
<keyword evidence="11" id="KW-0482">Metalloprotease</keyword>
<evidence type="ECO:0000256" key="13">
    <source>
        <dbReference type="ARBA" id="ARBA00023180"/>
    </source>
</evidence>
<dbReference type="GO" id="GO:0046872">
    <property type="term" value="F:metal ion binding"/>
    <property type="evidence" value="ECO:0007669"/>
    <property type="project" value="UniProtKB-KW"/>
</dbReference>
<feature type="transmembrane region" description="Helical" evidence="15">
    <location>
        <begin position="481"/>
        <end position="501"/>
    </location>
</feature>
<evidence type="ECO:0000256" key="6">
    <source>
        <dbReference type="ARBA" id="ARBA00022723"/>
    </source>
</evidence>
<dbReference type="Proteomes" id="UP000076407">
    <property type="component" value="Unassembled WGS sequence"/>
</dbReference>
<evidence type="ECO:0000256" key="3">
    <source>
        <dbReference type="ARBA" id="ARBA00010918"/>
    </source>
</evidence>
<comment type="subcellular location">
    <subcellularLocation>
        <location evidence="2">Endoplasmic reticulum membrane</location>
        <topology evidence="2">Multi-pass membrane protein</topology>
    </subcellularLocation>
</comment>
<dbReference type="PANTHER" id="PTHR12147">
    <property type="entry name" value="METALLOPEPTIDASE M28 FAMILY MEMBER"/>
    <property type="match status" value="1"/>
</dbReference>
<evidence type="ECO:0000259" key="18">
    <source>
        <dbReference type="Pfam" id="PF22249"/>
    </source>
</evidence>
<feature type="transmembrane region" description="Helical" evidence="15">
    <location>
        <begin position="403"/>
        <end position="431"/>
    </location>
</feature>
<evidence type="ECO:0000256" key="2">
    <source>
        <dbReference type="ARBA" id="ARBA00004477"/>
    </source>
</evidence>
<comment type="similarity">
    <text evidence="3">Belongs to the peptidase M28 family.</text>
</comment>
<evidence type="ECO:0000313" key="20">
    <source>
        <dbReference type="Proteomes" id="UP000076407"/>
    </source>
</evidence>
<evidence type="ECO:0000256" key="15">
    <source>
        <dbReference type="SAM" id="Phobius"/>
    </source>
</evidence>
<feature type="transmembrane region" description="Helical" evidence="15">
    <location>
        <begin position="443"/>
        <end position="469"/>
    </location>
</feature>
<dbReference type="Pfam" id="PF22249">
    <property type="entry name" value="ERMP1-TM"/>
    <property type="match status" value="1"/>
</dbReference>
<evidence type="ECO:0000256" key="1">
    <source>
        <dbReference type="ARBA" id="ARBA00001947"/>
    </source>
</evidence>
<sequence length="868" mass="97987">MAGWKLLSYIFTLELLWCVLGPGIGIGVYFLTYWNWNTLPSGVNLADENTTTDGRFVAERALYDLGALTSRGPRVAGSETNERFAVDWLYGAVETVARQALPEYDVTYEVQRVSGSYFLDYDDYAITSYYRNVQNLVVSIKRRDSFSGKYLLLNAHFDSAVTSPGAGDDGTMVVVMLELMRQLTQHARSPLQHGLLFLFNGCEENTMQGAHGFVRSHPLAQSVAAFINLDVAANAGREIMFQSGPNYPFLMAYYRDYVQRPYANTLGEEVFQMGLVPSFTDYETLSKQGGWPGLDFALSSYGYLYHTALDARETISAGTLQHIGDNLLGLVRALGSADEFGNIQEHREGTAVFFDFMHLFLVYYTETTAMIVNIVLGVLSLALIVGTLFMIMRKDGAVGSNILFEAGMTLIVQTLSIVLGAGLSVLVAVIFDACGRSMSWFSSTWLLFGLYFVPSIGGLTLGPYLYVHFRKIPFLHDQGRVILFLHAQHCIYAVLLITLSIGGIRSAFVLLFPIIFYCATTIVNMIIQFRLRVWIYVHLVGQLVPVIYFCSLAVTLFAVFVPMTGRSDNRSNPDLQMALFASFVTLLLVGLLTPFIVLFRRKVYVFGTILLLFLVTAIVAATPEGFPFRERTSPQRYYIFHHQRNFYWPNGTLRDSGAIYYLHPQDRHTPELLQSEVPEWSAAQLLGDECEKELYCGIPFYINRYHRQSGSSYWLPAIEPPIFPERVTFEFLSREVPAPGRVRMNFRVQGPSHMSLYVSPLTGRSLVGWSFSERIPPSGKRWNGQDVYFVNFFSGSMELTPFTFYIEIEHAAAGTAQSSDSHFYLSVVAQYMHHDSVYRAREFQTLLDKMPKYAHTVAYPGYLESWIF</sequence>
<evidence type="ECO:0000256" key="11">
    <source>
        <dbReference type="ARBA" id="ARBA00023049"/>
    </source>
</evidence>
<feature type="domain" description="Endoplasmic reticulum metallopeptidase 1/1-A TM" evidence="18">
    <location>
        <begin position="412"/>
        <end position="619"/>
    </location>
</feature>
<evidence type="ECO:0000259" key="16">
    <source>
        <dbReference type="Pfam" id="PF04389"/>
    </source>
</evidence>
<keyword evidence="20" id="KW-1185">Reference proteome</keyword>
<evidence type="ECO:0000256" key="7">
    <source>
        <dbReference type="ARBA" id="ARBA00022801"/>
    </source>
</evidence>
<evidence type="ECO:0000313" key="19">
    <source>
        <dbReference type="EnsemblMetazoa" id="AQUA005424-PA"/>
    </source>
</evidence>
<keyword evidence="5 15" id="KW-0812">Transmembrane</keyword>
<dbReference type="PANTHER" id="PTHR12147:SF22">
    <property type="entry name" value="ENDOPLASMIC RETICULUM METALLOPEPTIDASE 1"/>
    <property type="match status" value="1"/>
</dbReference>
<dbReference type="Pfam" id="PF22248">
    <property type="entry name" value="ERMP1_C"/>
    <property type="match status" value="1"/>
</dbReference>
<feature type="transmembrane region" description="Helical" evidence="15">
    <location>
        <begin position="507"/>
        <end position="527"/>
    </location>
</feature>
<feature type="transmembrane region" description="Helical" evidence="15">
    <location>
        <begin position="575"/>
        <end position="596"/>
    </location>
</feature>